<keyword evidence="2" id="KW-1185">Reference proteome</keyword>
<gene>
    <name evidence="1" type="ORF">H2508_06510</name>
</gene>
<evidence type="ECO:0000313" key="2">
    <source>
        <dbReference type="Proteomes" id="UP000539350"/>
    </source>
</evidence>
<sequence length="427" mass="47985">MLACQAINYEHPMVEFHPNKAKAKPSLDELPAISLEQRANLKSLELTLRKQWRMGQNIVLCWSSDERGLLLIWVPHYFLGNYCAQPSDSASENEQFIRRLISGTRRKKREELFAIASRLDVAPSFIRLPSALSEGPEVLAAVEELIKRYGLGYVESRAVLLFDIAEFSLFTPFEQASQLNSLSYSMNSAYTKLLSQGIRINFSRTTTGDGYYVWNRDVSESCCQDLFMFLLLVVADNAVAREVSVGNTVPVIRSAYHVGSHYELYQAEGVNPTVFSYIVGDVTIDLARMLEKAMRHQILVGDFRAAAYRESGGHEVLSTAQFVEHCNSRLALMRGIQLSGRTILGMHCDLTRQHDGIDHSVAQRIKITDKHGVQRLAYNLQLSIEFEEQSLELGIAEIDQSANSIEDCSIERLAPESLHSSDIACVE</sequence>
<evidence type="ECO:0000313" key="1">
    <source>
        <dbReference type="EMBL" id="MBA6412764.1"/>
    </source>
</evidence>
<accession>A0A7W2TVL4</accession>
<dbReference type="Proteomes" id="UP000539350">
    <property type="component" value="Unassembled WGS sequence"/>
</dbReference>
<dbReference type="AlphaFoldDB" id="A0A7W2TVL4"/>
<organism evidence="1 2">
    <name type="scientific">Sediminihaliea albiluteola</name>
    <dbReference type="NCBI Taxonomy" id="2758564"/>
    <lineage>
        <taxon>Bacteria</taxon>
        <taxon>Pseudomonadati</taxon>
        <taxon>Pseudomonadota</taxon>
        <taxon>Gammaproteobacteria</taxon>
        <taxon>Cellvibrionales</taxon>
        <taxon>Halieaceae</taxon>
        <taxon>Sediminihaliea</taxon>
    </lineage>
</organism>
<proteinExistence type="predicted"/>
<comment type="caution">
    <text evidence="1">The sequence shown here is derived from an EMBL/GenBank/DDBJ whole genome shotgun (WGS) entry which is preliminary data.</text>
</comment>
<dbReference type="RefSeq" id="WP_182170415.1">
    <property type="nucleotide sequence ID" value="NZ_JACFXU010000013.1"/>
</dbReference>
<dbReference type="EMBL" id="JACFXU010000013">
    <property type="protein sequence ID" value="MBA6412764.1"/>
    <property type="molecule type" value="Genomic_DNA"/>
</dbReference>
<reference evidence="1 2" key="1">
    <citation type="submission" date="2020-07" db="EMBL/GenBank/DDBJ databases">
        <title>Halieaceae bacterium, F7430, whole genome shotgun sequencing project.</title>
        <authorList>
            <person name="Jiang S."/>
            <person name="Liu Z.W."/>
            <person name="Du Z.J."/>
        </authorList>
    </citation>
    <scope>NUCLEOTIDE SEQUENCE [LARGE SCALE GENOMIC DNA]</scope>
    <source>
        <strain evidence="1 2">F7430</strain>
    </source>
</reference>
<name>A0A7W2TVL4_9GAMM</name>
<protein>
    <submittedName>
        <fullName evidence="1">Uncharacterized protein</fullName>
    </submittedName>
</protein>